<keyword evidence="2" id="KW-1185">Reference proteome</keyword>
<dbReference type="InterPro" id="IPR021725">
    <property type="entry name" value="Cdd1"/>
</dbReference>
<dbReference type="RefSeq" id="WP_188426193.1">
    <property type="nucleotide sequence ID" value="NZ_BMCH01000003.1"/>
</dbReference>
<organism evidence="1 2">
    <name type="scientific">Asaia siamensis</name>
    <dbReference type="NCBI Taxonomy" id="110479"/>
    <lineage>
        <taxon>Bacteria</taxon>
        <taxon>Pseudomonadati</taxon>
        <taxon>Pseudomonadota</taxon>
        <taxon>Alphaproteobacteria</taxon>
        <taxon>Acetobacterales</taxon>
        <taxon>Acetobacteraceae</taxon>
        <taxon>Asaia</taxon>
    </lineage>
</organism>
<comment type="caution">
    <text evidence="1">The sequence shown here is derived from an EMBL/GenBank/DDBJ whole genome shotgun (WGS) entry which is preliminary data.</text>
</comment>
<evidence type="ECO:0000313" key="1">
    <source>
        <dbReference type="EMBL" id="GGC30911.1"/>
    </source>
</evidence>
<evidence type="ECO:0000313" key="2">
    <source>
        <dbReference type="Proteomes" id="UP000637769"/>
    </source>
</evidence>
<protein>
    <recommendedName>
        <fullName evidence="3">Mitomycin resistance protein</fullName>
    </recommendedName>
</protein>
<accession>A0ABQ1LYV1</accession>
<evidence type="ECO:0008006" key="3">
    <source>
        <dbReference type="Google" id="ProtNLM"/>
    </source>
</evidence>
<name>A0ABQ1LYV1_9PROT</name>
<dbReference type="Gene3D" id="1.10.150.20">
    <property type="entry name" value="5' to 3' exonuclease, C-terminal subdomain"/>
    <property type="match status" value="1"/>
</dbReference>
<proteinExistence type="predicted"/>
<reference evidence="2" key="1">
    <citation type="journal article" date="2019" name="Int. J. Syst. Evol. Microbiol.">
        <title>The Global Catalogue of Microorganisms (GCM) 10K type strain sequencing project: providing services to taxonomists for standard genome sequencing and annotation.</title>
        <authorList>
            <consortium name="The Broad Institute Genomics Platform"/>
            <consortium name="The Broad Institute Genome Sequencing Center for Infectious Disease"/>
            <person name="Wu L."/>
            <person name="Ma J."/>
        </authorList>
    </citation>
    <scope>NUCLEOTIDE SEQUENCE [LARGE SCALE GENOMIC DNA]</scope>
    <source>
        <strain evidence="2">CCM 7132</strain>
    </source>
</reference>
<dbReference type="EMBL" id="BMCH01000003">
    <property type="protein sequence ID" value="GGC30911.1"/>
    <property type="molecule type" value="Genomic_DNA"/>
</dbReference>
<dbReference type="Proteomes" id="UP000637769">
    <property type="component" value="Unassembled WGS sequence"/>
</dbReference>
<gene>
    <name evidence="1" type="ORF">GCM10007207_15540</name>
</gene>
<sequence>MTLVGLRNIGPAALEDLALLGITTREQLASCDPDILYQRLCVQTGQHHDPCVHDIFSAAIHQCRTGEALDWWHFSAARKATQRNGVFVATTIKTRK</sequence>
<dbReference type="Pfam" id="PF11731">
    <property type="entry name" value="Cdd1"/>
    <property type="match status" value="1"/>
</dbReference>